<dbReference type="PANTHER" id="PTHR30250:SF11">
    <property type="entry name" value="O-ANTIGEN TRANSPORTER-RELATED"/>
    <property type="match status" value="1"/>
</dbReference>
<feature type="transmembrane region" description="Helical" evidence="6">
    <location>
        <begin position="252"/>
        <end position="278"/>
    </location>
</feature>
<dbReference type="EMBL" id="FPAS01000006">
    <property type="protein sequence ID" value="SFT89637.1"/>
    <property type="molecule type" value="Genomic_DNA"/>
</dbReference>
<dbReference type="PANTHER" id="PTHR30250">
    <property type="entry name" value="PST FAMILY PREDICTED COLANIC ACID TRANSPORTER"/>
    <property type="match status" value="1"/>
</dbReference>
<feature type="transmembrane region" description="Helical" evidence="6">
    <location>
        <begin position="40"/>
        <end position="61"/>
    </location>
</feature>
<accession>A0A1I7BR21</accession>
<evidence type="ECO:0000313" key="8">
    <source>
        <dbReference type="Proteomes" id="UP000236454"/>
    </source>
</evidence>
<comment type="subcellular location">
    <subcellularLocation>
        <location evidence="1">Cell membrane</location>
        <topology evidence="1">Multi-pass membrane protein</topology>
    </subcellularLocation>
</comment>
<feature type="transmembrane region" description="Helical" evidence="6">
    <location>
        <begin position="152"/>
        <end position="172"/>
    </location>
</feature>
<feature type="transmembrane region" description="Helical" evidence="6">
    <location>
        <begin position="111"/>
        <end position="131"/>
    </location>
</feature>
<dbReference type="OrthoDB" id="925916at2"/>
<dbReference type="RefSeq" id="WP_090252815.1">
    <property type="nucleotide sequence ID" value="NZ_FPAS01000006.1"/>
</dbReference>
<evidence type="ECO:0000256" key="6">
    <source>
        <dbReference type="SAM" id="Phobius"/>
    </source>
</evidence>
<sequence length="480" mass="53420">MSKGFISNIFLIVLLNVLIKPFYIFGIDAQIQNQVGFEEYGLYFSLLNLSFLFNIVLDFGITNYNSKNIAQHPKTLIKYLGSLVGLRLVLSFLYLVITLVAALLMGHNMETMHLLLFLCFNQILAAFTLYFRSNFAGLHRFKTDAILSVLDRLILIFLCSGVLYAQLFDLAVSIDNFIYAQSISYCVAALTGFILTLRLGKSKIKLKKHISYALLKSSFPYALLILLMMLYTRTDAVMLERLLPNGKEQTGIYAAGFRILDAASIFPLLIAGILLPMFARMLKKKENLNALLTTASSIMLPISIICATICFFYADQLLGLIYTQTTPSTSACFKMIILNFIPISTTYIFGTLLTANGSLKALNMMAIGGFALNLSLNFILIPSLEAQGAAIATLLTQGLTCVAQIVIAQQIIGFQLQNKLTIKLFVFTGILILINLYVQAQFHYFWSIVINLLLAGLLLFSLRIIDLKAALGLLKEKVNK</sequence>
<name>A0A1I7BR21_9FLAO</name>
<feature type="transmembrane region" description="Helical" evidence="6">
    <location>
        <begin position="334"/>
        <end position="355"/>
    </location>
</feature>
<feature type="transmembrane region" description="Helical" evidence="6">
    <location>
        <begin position="212"/>
        <end position="232"/>
    </location>
</feature>
<evidence type="ECO:0000256" key="4">
    <source>
        <dbReference type="ARBA" id="ARBA00022989"/>
    </source>
</evidence>
<organism evidence="7 8">
    <name type="scientific">Lishizhenia tianjinensis</name>
    <dbReference type="NCBI Taxonomy" id="477690"/>
    <lineage>
        <taxon>Bacteria</taxon>
        <taxon>Pseudomonadati</taxon>
        <taxon>Bacteroidota</taxon>
        <taxon>Flavobacteriia</taxon>
        <taxon>Flavobacteriales</taxon>
        <taxon>Crocinitomicaceae</taxon>
        <taxon>Lishizhenia</taxon>
    </lineage>
</organism>
<evidence type="ECO:0000256" key="5">
    <source>
        <dbReference type="ARBA" id="ARBA00023136"/>
    </source>
</evidence>
<dbReference type="STRING" id="477690.SAMN05216474_3015"/>
<feature type="transmembrane region" description="Helical" evidence="6">
    <location>
        <begin position="420"/>
        <end position="438"/>
    </location>
</feature>
<keyword evidence="2" id="KW-1003">Cell membrane</keyword>
<feature type="transmembrane region" description="Helical" evidence="6">
    <location>
        <begin position="387"/>
        <end position="408"/>
    </location>
</feature>
<feature type="transmembrane region" description="Helical" evidence="6">
    <location>
        <begin position="290"/>
        <end position="314"/>
    </location>
</feature>
<evidence type="ECO:0000256" key="3">
    <source>
        <dbReference type="ARBA" id="ARBA00022692"/>
    </source>
</evidence>
<evidence type="ECO:0000313" key="7">
    <source>
        <dbReference type="EMBL" id="SFT89637.1"/>
    </source>
</evidence>
<dbReference type="InterPro" id="IPR050833">
    <property type="entry name" value="Poly_Biosynth_Transport"/>
</dbReference>
<keyword evidence="3 6" id="KW-0812">Transmembrane</keyword>
<reference evidence="7 8" key="1">
    <citation type="submission" date="2016-10" db="EMBL/GenBank/DDBJ databases">
        <authorList>
            <person name="de Groot N.N."/>
        </authorList>
    </citation>
    <scope>NUCLEOTIDE SEQUENCE [LARGE SCALE GENOMIC DNA]</scope>
    <source>
        <strain evidence="7 8">CGMCC 1.7005</strain>
    </source>
</reference>
<feature type="transmembrane region" description="Helical" evidence="6">
    <location>
        <begin position="178"/>
        <end position="200"/>
    </location>
</feature>
<gene>
    <name evidence="7" type="ORF">SAMN05216474_3015</name>
</gene>
<protein>
    <submittedName>
        <fullName evidence="7">Membrane protein involved in the export of O-antigen and teichoic acid</fullName>
    </submittedName>
</protein>
<feature type="transmembrane region" description="Helical" evidence="6">
    <location>
        <begin position="5"/>
        <end position="25"/>
    </location>
</feature>
<dbReference type="InterPro" id="IPR002797">
    <property type="entry name" value="Polysacc_synth"/>
</dbReference>
<dbReference type="Proteomes" id="UP000236454">
    <property type="component" value="Unassembled WGS sequence"/>
</dbReference>
<evidence type="ECO:0000256" key="2">
    <source>
        <dbReference type="ARBA" id="ARBA00022475"/>
    </source>
</evidence>
<feature type="transmembrane region" description="Helical" evidence="6">
    <location>
        <begin position="82"/>
        <end position="105"/>
    </location>
</feature>
<proteinExistence type="predicted"/>
<dbReference type="GO" id="GO:0005886">
    <property type="term" value="C:plasma membrane"/>
    <property type="evidence" value="ECO:0007669"/>
    <property type="project" value="UniProtKB-SubCell"/>
</dbReference>
<keyword evidence="8" id="KW-1185">Reference proteome</keyword>
<feature type="transmembrane region" description="Helical" evidence="6">
    <location>
        <begin position="444"/>
        <end position="465"/>
    </location>
</feature>
<feature type="transmembrane region" description="Helical" evidence="6">
    <location>
        <begin position="362"/>
        <end position="381"/>
    </location>
</feature>
<keyword evidence="4 6" id="KW-1133">Transmembrane helix</keyword>
<dbReference type="Pfam" id="PF01943">
    <property type="entry name" value="Polysacc_synt"/>
    <property type="match status" value="1"/>
</dbReference>
<evidence type="ECO:0000256" key="1">
    <source>
        <dbReference type="ARBA" id="ARBA00004651"/>
    </source>
</evidence>
<keyword evidence="5 6" id="KW-0472">Membrane</keyword>
<dbReference type="AlphaFoldDB" id="A0A1I7BR21"/>